<dbReference type="AlphaFoldDB" id="A0A7W8YA15"/>
<name>A0A7W8YA15_9MICC</name>
<proteinExistence type="predicted"/>
<organism evidence="1 2">
    <name type="scientific">Neomicrococcus lactis</name>
    <dbReference type="NCBI Taxonomy" id="732241"/>
    <lineage>
        <taxon>Bacteria</taxon>
        <taxon>Bacillati</taxon>
        <taxon>Actinomycetota</taxon>
        <taxon>Actinomycetes</taxon>
        <taxon>Micrococcales</taxon>
        <taxon>Micrococcaceae</taxon>
        <taxon>Neomicrococcus</taxon>
    </lineage>
</organism>
<reference evidence="1 2" key="1">
    <citation type="submission" date="2020-08" db="EMBL/GenBank/DDBJ databases">
        <title>Sequencing the genomes of 1000 actinobacteria strains.</title>
        <authorList>
            <person name="Klenk H.-P."/>
        </authorList>
    </citation>
    <scope>NUCLEOTIDE SEQUENCE [LARGE SCALE GENOMIC DNA]</scope>
    <source>
        <strain evidence="1 2">DSM 23694</strain>
    </source>
</reference>
<evidence type="ECO:0000313" key="2">
    <source>
        <dbReference type="Proteomes" id="UP000523863"/>
    </source>
</evidence>
<accession>A0A7W8YA15</accession>
<comment type="caution">
    <text evidence="1">The sequence shown here is derived from an EMBL/GenBank/DDBJ whole genome shotgun (WGS) entry which is preliminary data.</text>
</comment>
<gene>
    <name evidence="1" type="ORF">BKA12_000781</name>
</gene>
<sequence length="40" mass="4748">MRLWLRLFSTTLLLLLLLLLLLPRTLDLLGHQKLWAGHRV</sequence>
<protein>
    <submittedName>
        <fullName evidence="1">Uncharacterized protein</fullName>
    </submittedName>
</protein>
<evidence type="ECO:0000313" key="1">
    <source>
        <dbReference type="EMBL" id="MBB5597701.1"/>
    </source>
</evidence>
<keyword evidence="2" id="KW-1185">Reference proteome</keyword>
<dbReference type="Proteomes" id="UP000523863">
    <property type="component" value="Unassembled WGS sequence"/>
</dbReference>
<dbReference type="EMBL" id="JACHBL010000001">
    <property type="protein sequence ID" value="MBB5597701.1"/>
    <property type="molecule type" value="Genomic_DNA"/>
</dbReference>